<keyword evidence="5" id="KW-0560">Oxidoreductase</keyword>
<dbReference type="Pfam" id="PF02770">
    <property type="entry name" value="Acyl-CoA_dh_M"/>
    <property type="match status" value="1"/>
</dbReference>
<evidence type="ECO:0000256" key="5">
    <source>
        <dbReference type="RuleBase" id="RU362125"/>
    </source>
</evidence>
<evidence type="ECO:0000259" key="6">
    <source>
        <dbReference type="Pfam" id="PF00441"/>
    </source>
</evidence>
<comment type="cofactor">
    <cofactor evidence="1 5">
        <name>FAD</name>
        <dbReference type="ChEBI" id="CHEBI:57692"/>
    </cofactor>
</comment>
<evidence type="ECO:0000256" key="2">
    <source>
        <dbReference type="ARBA" id="ARBA00009347"/>
    </source>
</evidence>
<comment type="caution">
    <text evidence="9">The sequence shown here is derived from an EMBL/GenBank/DDBJ whole genome shotgun (WGS) entry which is preliminary data.</text>
</comment>
<evidence type="ECO:0000259" key="7">
    <source>
        <dbReference type="Pfam" id="PF02770"/>
    </source>
</evidence>
<dbReference type="EMBL" id="JAHBAY010000014">
    <property type="protein sequence ID" value="MBT0772836.1"/>
    <property type="molecule type" value="Genomic_DNA"/>
</dbReference>
<dbReference type="Proteomes" id="UP001197247">
    <property type="component" value="Unassembled WGS sequence"/>
</dbReference>
<dbReference type="SUPFAM" id="SSF56645">
    <property type="entry name" value="Acyl-CoA dehydrogenase NM domain-like"/>
    <property type="match status" value="1"/>
</dbReference>
<keyword evidence="3 5" id="KW-0285">Flavoprotein</keyword>
<name>A0ABS5TP14_9ACTN</name>
<feature type="domain" description="Acyl-CoA dehydrogenase/oxidase C-terminal" evidence="6">
    <location>
        <begin position="253"/>
        <end position="404"/>
    </location>
</feature>
<evidence type="ECO:0000256" key="3">
    <source>
        <dbReference type="ARBA" id="ARBA00022630"/>
    </source>
</evidence>
<dbReference type="InterPro" id="IPR013786">
    <property type="entry name" value="AcylCoA_DH/ox_N"/>
</dbReference>
<proteinExistence type="inferred from homology"/>
<feature type="domain" description="Acyl-CoA dehydrogenase/oxidase N-terminal" evidence="8">
    <location>
        <begin position="51"/>
        <end position="136"/>
    </location>
</feature>
<dbReference type="InterPro" id="IPR009075">
    <property type="entry name" value="AcylCo_DH/oxidase_C"/>
</dbReference>
<dbReference type="Gene3D" id="2.40.110.10">
    <property type="entry name" value="Butyryl-CoA Dehydrogenase, subunit A, domain 2"/>
    <property type="match status" value="1"/>
</dbReference>
<dbReference type="InterPro" id="IPR046373">
    <property type="entry name" value="Acyl-CoA_Oxase/DH_mid-dom_sf"/>
</dbReference>
<dbReference type="InterPro" id="IPR006091">
    <property type="entry name" value="Acyl-CoA_Oxase/DH_mid-dom"/>
</dbReference>
<accession>A0ABS5TP14</accession>
<dbReference type="CDD" id="cd00567">
    <property type="entry name" value="ACAD"/>
    <property type="match status" value="1"/>
</dbReference>
<gene>
    <name evidence="9" type="ORF">KIH74_28095</name>
</gene>
<dbReference type="SUPFAM" id="SSF47203">
    <property type="entry name" value="Acyl-CoA dehydrogenase C-terminal domain-like"/>
    <property type="match status" value="1"/>
</dbReference>
<feature type="domain" description="Acyl-CoA oxidase/dehydrogenase middle" evidence="7">
    <location>
        <begin position="141"/>
        <end position="240"/>
    </location>
</feature>
<dbReference type="InterPro" id="IPR009100">
    <property type="entry name" value="AcylCoA_DH/oxidase_NM_dom_sf"/>
</dbReference>
<dbReference type="Pfam" id="PF00441">
    <property type="entry name" value="Acyl-CoA_dh_1"/>
    <property type="match status" value="1"/>
</dbReference>
<dbReference type="InterPro" id="IPR037069">
    <property type="entry name" value="AcylCoA_DH/ox_N_sf"/>
</dbReference>
<evidence type="ECO:0000256" key="4">
    <source>
        <dbReference type="ARBA" id="ARBA00022827"/>
    </source>
</evidence>
<protein>
    <submittedName>
        <fullName evidence="9">Acyl-CoA dehydrogenase family protein</fullName>
    </submittedName>
</protein>
<dbReference type="Gene3D" id="1.10.540.10">
    <property type="entry name" value="Acyl-CoA dehydrogenase/oxidase, N-terminal domain"/>
    <property type="match status" value="1"/>
</dbReference>
<evidence type="ECO:0000313" key="10">
    <source>
        <dbReference type="Proteomes" id="UP001197247"/>
    </source>
</evidence>
<sequence length="612" mass="66419">MMPGTATPPTGAVIDGVRPLTQAIDLAEALENWLGDPGLANNAISFGQSLELEERDEMPQEGIDRLRAFGFHRYFVPARLGGALRTADELLMLTRAVSRRDMNVMIAESTQLWTMLPWIAGDPAQQERYAAQVLAGGVIPCLAYSEKAHGADLGANEFRATPDAGEYVLNGEKWPINRGDTSTHVVLLGTTGDENTPDKRRESLFYVERSQLEAGTVRGLDRVPTYGLRGCDISGIAFENARVDASSRLGAEGAGLELALKGLLVTRTFCTGLSLGAGDAMLRTVADFLSRRRLYDGPASEIPYVSESLANSYVSLLVAECESLVSMRGMHLYLDEFSLWANLAKVQVARLVDANSAVLARVLGARYYMRAPEHAGIFQKQLRDGAIVSVFDGSEPVCLDSIALQLAALARAGRKARHDDWAQLYDLRRPLEEFDPARVTIFGKGRDAVLASLPALVQALDEVSPSPELPAERLGLLREQAAGLYEELQALFARIDGSRPLIAKQAAQPSGSAKTTAPQLMRLAGEVASLHTKVAALGTWLHNRDHLGDFFAAAEWLTVALARPLVHQYQVGDLDPATSWNLFSRMEEQRADGAYFSVLEVHQSAPGTPQGA</sequence>
<evidence type="ECO:0000313" key="9">
    <source>
        <dbReference type="EMBL" id="MBT0772836.1"/>
    </source>
</evidence>
<keyword evidence="4 5" id="KW-0274">FAD</keyword>
<evidence type="ECO:0000256" key="1">
    <source>
        <dbReference type="ARBA" id="ARBA00001974"/>
    </source>
</evidence>
<reference evidence="9 10" key="1">
    <citation type="submission" date="2021-05" db="EMBL/GenBank/DDBJ databases">
        <title>Kineosporia and Streptomyces sp. nov. two new marine actinobacteria isolated from Coral.</title>
        <authorList>
            <person name="Buangrab K."/>
            <person name="Sutthacheep M."/>
            <person name="Yeemin T."/>
            <person name="Harunari E."/>
            <person name="Igarashi Y."/>
            <person name="Kanchanasin P."/>
            <person name="Tanasupawat S."/>
            <person name="Phongsopitanun W."/>
        </authorList>
    </citation>
    <scope>NUCLEOTIDE SEQUENCE [LARGE SCALE GENOMIC DNA]</scope>
    <source>
        <strain evidence="9 10">J2-2</strain>
    </source>
</reference>
<dbReference type="InterPro" id="IPR036250">
    <property type="entry name" value="AcylCo_DH-like_C"/>
</dbReference>
<keyword evidence="10" id="KW-1185">Reference proteome</keyword>
<dbReference type="PANTHER" id="PTHR43884:SF12">
    <property type="entry name" value="ISOVALERYL-COA DEHYDROGENASE, MITOCHONDRIAL-RELATED"/>
    <property type="match status" value="1"/>
</dbReference>
<dbReference type="PANTHER" id="PTHR43884">
    <property type="entry name" value="ACYL-COA DEHYDROGENASE"/>
    <property type="match status" value="1"/>
</dbReference>
<dbReference type="Gene3D" id="1.20.140.10">
    <property type="entry name" value="Butyryl-CoA Dehydrogenase, subunit A, domain 3"/>
    <property type="match status" value="1"/>
</dbReference>
<dbReference type="Pfam" id="PF02771">
    <property type="entry name" value="Acyl-CoA_dh_N"/>
    <property type="match status" value="1"/>
</dbReference>
<organism evidence="9 10">
    <name type="scientific">Kineosporia corallincola</name>
    <dbReference type="NCBI Taxonomy" id="2835133"/>
    <lineage>
        <taxon>Bacteria</taxon>
        <taxon>Bacillati</taxon>
        <taxon>Actinomycetota</taxon>
        <taxon>Actinomycetes</taxon>
        <taxon>Kineosporiales</taxon>
        <taxon>Kineosporiaceae</taxon>
        <taxon>Kineosporia</taxon>
    </lineage>
</organism>
<evidence type="ECO:0000259" key="8">
    <source>
        <dbReference type="Pfam" id="PF02771"/>
    </source>
</evidence>
<comment type="similarity">
    <text evidence="2 5">Belongs to the acyl-CoA dehydrogenase family.</text>
</comment>